<evidence type="ECO:0000256" key="1">
    <source>
        <dbReference type="ARBA" id="ARBA00009809"/>
    </source>
</evidence>
<dbReference type="InterPro" id="IPR048913">
    <property type="entry name" value="BetaGal_gal-bd"/>
</dbReference>
<evidence type="ECO:0000259" key="7">
    <source>
        <dbReference type="Pfam" id="PF01301"/>
    </source>
</evidence>
<evidence type="ECO:0000256" key="4">
    <source>
        <dbReference type="PIRSR" id="PIRSR006336-1"/>
    </source>
</evidence>
<dbReference type="PROSITE" id="PS01182">
    <property type="entry name" value="GLYCOSYL_HYDROL_F35"/>
    <property type="match status" value="1"/>
</dbReference>
<proteinExistence type="inferred from homology"/>
<dbReference type="Proteomes" id="UP000238083">
    <property type="component" value="Unassembled WGS sequence"/>
</dbReference>
<name>A0A2T0R1A9_9ACTN</name>
<gene>
    <name evidence="10" type="ORF">CLV37_109247</name>
</gene>
<comment type="catalytic activity">
    <reaction evidence="5">
        <text>Hydrolysis of terminal non-reducing beta-D-galactose residues in beta-D-galactosides.</text>
        <dbReference type="EC" id="3.2.1.23"/>
    </reaction>
</comment>
<dbReference type="InterPro" id="IPR017853">
    <property type="entry name" value="GH"/>
</dbReference>
<sequence length="609" mass="64954">MRRVTPAPSTRQLTVGPEGFVRDGRPHLLLSGALHYFRVHPQQWGDRLRAARLLGLNTVETYVPWNLHAPRRGEFRTDGFCDLAGFLDAADREGLDVVVRPGPYICAEWDNGGLPVWLTRSGVRLRTDDADYLAAVDEFLTAVYDVVVPRQADRGGPVVLVQVENEYGAYDTGDDGAARVRYLEHLVATTRGAGITVPLTTVDQPTDEMLAAGTLPGLLTTGSFGGRAAQRLATLREHQPEGPLVCSEFWIGWFDHWGSHHGTTSVAEATAELDAMLSRGAGVNVYVLHGGTNFGFTNGANDKGTYQPTVTSYDYDALLDEAGRPTAKFHAFREVIARYAPVPAEVLTGSAQDHPPAPVLEAAFTASRPLAEFAGPDLPWEGSAPPVLDDLEVPSGEPVRFAWISGTSGGAAGPTLLSVGEVRDRVTVLLDGVRVGTMFREHHDVALALPPHAPGTRVDLLVEDAGRVNYGPRLGEPKGIVGPLLVGGRRLEGAVVRPVDHDALRLDPGAGSGAGPVDALVGPVLASAALDVPAVADLFLDTGGWGRGVAWVNGFCLGRYWRHGPQRSLYVPAPVVRAGRNVVTVLELDGTADPVVRTLPDLALGHTEA</sequence>
<evidence type="ECO:0000313" key="11">
    <source>
        <dbReference type="Proteomes" id="UP000238083"/>
    </source>
</evidence>
<evidence type="ECO:0000256" key="6">
    <source>
        <dbReference type="RuleBase" id="RU003679"/>
    </source>
</evidence>
<dbReference type="AlphaFoldDB" id="A0A2T0R1A9"/>
<dbReference type="InterPro" id="IPR048912">
    <property type="entry name" value="BetaGal1-like_ABD1"/>
</dbReference>
<dbReference type="InterPro" id="IPR026283">
    <property type="entry name" value="B-gal_1-like"/>
</dbReference>
<dbReference type="Gene3D" id="2.60.120.260">
    <property type="entry name" value="Galactose-binding domain-like"/>
    <property type="match status" value="2"/>
</dbReference>
<accession>A0A2T0R1A9</accession>
<dbReference type="SUPFAM" id="SSF49785">
    <property type="entry name" value="Galactose-binding domain-like"/>
    <property type="match status" value="1"/>
</dbReference>
<dbReference type="EC" id="3.2.1.23" evidence="5"/>
<dbReference type="InterPro" id="IPR031330">
    <property type="entry name" value="Gly_Hdrlase_35_cat"/>
</dbReference>
<comment type="similarity">
    <text evidence="1 6">Belongs to the glycosyl hydrolase 35 family.</text>
</comment>
<feature type="active site" description="Proton donor" evidence="4">
    <location>
        <position position="166"/>
    </location>
</feature>
<dbReference type="Pfam" id="PF21317">
    <property type="entry name" value="BetaGal_ABD_1"/>
    <property type="match status" value="1"/>
</dbReference>
<evidence type="ECO:0000256" key="5">
    <source>
        <dbReference type="RuleBase" id="RU000675"/>
    </source>
</evidence>
<dbReference type="PRINTS" id="PR00742">
    <property type="entry name" value="GLHYDRLASE35"/>
</dbReference>
<dbReference type="SUPFAM" id="SSF51445">
    <property type="entry name" value="(Trans)glycosidases"/>
    <property type="match status" value="1"/>
</dbReference>
<keyword evidence="11" id="KW-1185">Reference proteome</keyword>
<feature type="domain" description="Beta-galactosidase 1-like first all-beta" evidence="8">
    <location>
        <begin position="414"/>
        <end position="492"/>
    </location>
</feature>
<organism evidence="10 11">
    <name type="scientific">Kineococcus rhizosphaerae</name>
    <dbReference type="NCBI Taxonomy" id="559628"/>
    <lineage>
        <taxon>Bacteria</taxon>
        <taxon>Bacillati</taxon>
        <taxon>Actinomycetota</taxon>
        <taxon>Actinomycetes</taxon>
        <taxon>Kineosporiales</taxon>
        <taxon>Kineosporiaceae</taxon>
        <taxon>Kineococcus</taxon>
    </lineage>
</organism>
<feature type="domain" description="Beta-galactosidase galactose-binding" evidence="9">
    <location>
        <begin position="527"/>
        <end position="581"/>
    </location>
</feature>
<dbReference type="GO" id="GO:0005975">
    <property type="term" value="P:carbohydrate metabolic process"/>
    <property type="evidence" value="ECO:0007669"/>
    <property type="project" value="InterPro"/>
</dbReference>
<feature type="domain" description="Glycoside hydrolase 35 catalytic" evidence="7">
    <location>
        <begin position="20"/>
        <end position="338"/>
    </location>
</feature>
<evidence type="ECO:0000259" key="9">
    <source>
        <dbReference type="Pfam" id="PF21467"/>
    </source>
</evidence>
<dbReference type="InterPro" id="IPR001944">
    <property type="entry name" value="Glycoside_Hdrlase_35"/>
</dbReference>
<dbReference type="InterPro" id="IPR008979">
    <property type="entry name" value="Galactose-bd-like_sf"/>
</dbReference>
<evidence type="ECO:0000259" key="8">
    <source>
        <dbReference type="Pfam" id="PF21317"/>
    </source>
</evidence>
<dbReference type="Gene3D" id="3.20.20.80">
    <property type="entry name" value="Glycosidases"/>
    <property type="match status" value="1"/>
</dbReference>
<evidence type="ECO:0000313" key="10">
    <source>
        <dbReference type="EMBL" id="PRY13056.1"/>
    </source>
</evidence>
<keyword evidence="2 5" id="KW-0378">Hydrolase</keyword>
<dbReference type="GO" id="GO:0004565">
    <property type="term" value="F:beta-galactosidase activity"/>
    <property type="evidence" value="ECO:0007669"/>
    <property type="project" value="UniProtKB-EC"/>
</dbReference>
<dbReference type="EMBL" id="PVZF01000009">
    <property type="protein sequence ID" value="PRY13056.1"/>
    <property type="molecule type" value="Genomic_DNA"/>
</dbReference>
<keyword evidence="3 5" id="KW-0326">Glycosidase</keyword>
<protein>
    <recommendedName>
        <fullName evidence="5">Beta-galactosidase</fullName>
        <ecNumber evidence="5">3.2.1.23</ecNumber>
    </recommendedName>
</protein>
<evidence type="ECO:0000256" key="3">
    <source>
        <dbReference type="ARBA" id="ARBA00023295"/>
    </source>
</evidence>
<dbReference type="InterPro" id="IPR019801">
    <property type="entry name" value="Glyco_hydro_35_CS"/>
</dbReference>
<feature type="active site" description="Nucleophile" evidence="4">
    <location>
        <position position="248"/>
    </location>
</feature>
<reference evidence="10 11" key="1">
    <citation type="submission" date="2018-03" db="EMBL/GenBank/DDBJ databases">
        <title>Genomic Encyclopedia of Archaeal and Bacterial Type Strains, Phase II (KMG-II): from individual species to whole genera.</title>
        <authorList>
            <person name="Goeker M."/>
        </authorList>
    </citation>
    <scope>NUCLEOTIDE SEQUENCE [LARGE SCALE GENOMIC DNA]</scope>
    <source>
        <strain evidence="10 11">DSM 19711</strain>
    </source>
</reference>
<dbReference type="PANTHER" id="PTHR23421">
    <property type="entry name" value="BETA-GALACTOSIDASE RELATED"/>
    <property type="match status" value="1"/>
</dbReference>
<comment type="caution">
    <text evidence="10">The sequence shown here is derived from an EMBL/GenBank/DDBJ whole genome shotgun (WGS) entry which is preliminary data.</text>
</comment>
<evidence type="ECO:0000256" key="2">
    <source>
        <dbReference type="ARBA" id="ARBA00022801"/>
    </source>
</evidence>
<dbReference type="Pfam" id="PF21467">
    <property type="entry name" value="BetaGal_gal-bd"/>
    <property type="match status" value="1"/>
</dbReference>
<dbReference type="Pfam" id="PF01301">
    <property type="entry name" value="Glyco_hydro_35"/>
    <property type="match status" value="1"/>
</dbReference>
<dbReference type="PIRSF" id="PIRSF006336">
    <property type="entry name" value="B-gal"/>
    <property type="match status" value="1"/>
</dbReference>